<feature type="transmembrane region" description="Helical" evidence="7">
    <location>
        <begin position="83"/>
        <end position="101"/>
    </location>
</feature>
<keyword evidence="6 7" id="KW-0472">Membrane</keyword>
<dbReference type="GO" id="GO:0005886">
    <property type="term" value="C:plasma membrane"/>
    <property type="evidence" value="ECO:0007669"/>
    <property type="project" value="UniProtKB-SubCell"/>
</dbReference>
<dbReference type="AlphaFoldDB" id="A0A2T6AZQ1"/>
<feature type="transmembrane region" description="Helical" evidence="7">
    <location>
        <begin position="261"/>
        <end position="280"/>
    </location>
</feature>
<keyword evidence="3" id="KW-1003">Cell membrane</keyword>
<keyword evidence="4 7" id="KW-0812">Transmembrane</keyword>
<evidence type="ECO:0000256" key="1">
    <source>
        <dbReference type="ARBA" id="ARBA00004651"/>
    </source>
</evidence>
<comment type="similarity">
    <text evidence="2">Belongs to the UPF0324 family.</text>
</comment>
<sequence length="344" mass="35032">MTDQTRPLTFEADTDAWSVLRHHLPGLAATLALALVATVVQRLSGIAALSPLVLAMVLGIAIRNTVGLGVRLMPGVGLSGKRVLRWAIVLLGFQLTLAQVASIGGRGLFVVVGSLVATFAFTRLMARVIGVERGLGELIAAGTSICGASAVVACNAVTRAGEEDVAYAISCVTLFGSLSMVLFPVFAGATGMGHEAYGLWVGAAVHEVAQVVAGAFALGEAAGQAGTVAKLTRVLLLAPVILSLAMMARGRLQAGETQARVPVPWFAFAFVGVVALNSVIAVPGEISVGISRGATFLLTVSLGALGLSTDLGKLHAKGLRPLALGALAWIFISGLALGLVLLVG</sequence>
<keyword evidence="5 7" id="KW-1133">Transmembrane helix</keyword>
<feature type="transmembrane region" description="Helical" evidence="7">
    <location>
        <begin position="138"/>
        <end position="159"/>
    </location>
</feature>
<evidence type="ECO:0000256" key="5">
    <source>
        <dbReference type="ARBA" id="ARBA00022989"/>
    </source>
</evidence>
<dbReference type="OrthoDB" id="5393513at2"/>
<feature type="transmembrane region" description="Helical" evidence="7">
    <location>
        <begin position="319"/>
        <end position="343"/>
    </location>
</feature>
<evidence type="ECO:0000256" key="4">
    <source>
        <dbReference type="ARBA" id="ARBA00022692"/>
    </source>
</evidence>
<dbReference type="PANTHER" id="PTHR30106:SF2">
    <property type="entry name" value="UPF0324 INNER MEMBRANE PROTEIN YEIH"/>
    <property type="match status" value="1"/>
</dbReference>
<name>A0A2T6AZQ1_9RHOB</name>
<comment type="subcellular location">
    <subcellularLocation>
        <location evidence="1">Cell membrane</location>
        <topology evidence="1">Multi-pass membrane protein</topology>
    </subcellularLocation>
</comment>
<evidence type="ECO:0000313" key="9">
    <source>
        <dbReference type="Proteomes" id="UP000244069"/>
    </source>
</evidence>
<feature type="transmembrane region" description="Helical" evidence="7">
    <location>
        <begin position="199"/>
        <end position="219"/>
    </location>
</feature>
<protein>
    <submittedName>
        <fullName evidence="8">Putative integral membrane protein (TIGR00698 family)</fullName>
    </submittedName>
</protein>
<proteinExistence type="inferred from homology"/>
<evidence type="ECO:0000256" key="3">
    <source>
        <dbReference type="ARBA" id="ARBA00022475"/>
    </source>
</evidence>
<dbReference type="InterPro" id="IPR018383">
    <property type="entry name" value="UPF0324_pro"/>
</dbReference>
<dbReference type="PANTHER" id="PTHR30106">
    <property type="entry name" value="INNER MEMBRANE PROTEIN YEIH-RELATED"/>
    <property type="match status" value="1"/>
</dbReference>
<keyword evidence="9" id="KW-1185">Reference proteome</keyword>
<evidence type="ECO:0000256" key="7">
    <source>
        <dbReference type="SAM" id="Phobius"/>
    </source>
</evidence>
<gene>
    <name evidence="8" type="ORF">C8N44_107126</name>
</gene>
<feature type="transmembrane region" description="Helical" evidence="7">
    <location>
        <begin position="286"/>
        <end position="307"/>
    </location>
</feature>
<organism evidence="8 9">
    <name type="scientific">Allosediminivita pacifica</name>
    <dbReference type="NCBI Taxonomy" id="1267769"/>
    <lineage>
        <taxon>Bacteria</taxon>
        <taxon>Pseudomonadati</taxon>
        <taxon>Pseudomonadota</taxon>
        <taxon>Alphaproteobacteria</taxon>
        <taxon>Rhodobacterales</taxon>
        <taxon>Paracoccaceae</taxon>
        <taxon>Allosediminivita</taxon>
    </lineage>
</organism>
<comment type="caution">
    <text evidence="8">The sequence shown here is derived from an EMBL/GenBank/DDBJ whole genome shotgun (WGS) entry which is preliminary data.</text>
</comment>
<reference evidence="8 9" key="1">
    <citation type="submission" date="2018-04" db="EMBL/GenBank/DDBJ databases">
        <title>Genomic Encyclopedia of Archaeal and Bacterial Type Strains, Phase II (KMG-II): from individual species to whole genera.</title>
        <authorList>
            <person name="Goeker M."/>
        </authorList>
    </citation>
    <scope>NUCLEOTIDE SEQUENCE [LARGE SCALE GENOMIC DNA]</scope>
    <source>
        <strain evidence="8 9">DSM 29329</strain>
    </source>
</reference>
<dbReference type="RefSeq" id="WP_107975543.1">
    <property type="nucleotide sequence ID" value="NZ_BMEZ01000007.1"/>
</dbReference>
<evidence type="ECO:0000313" key="8">
    <source>
        <dbReference type="EMBL" id="PTX49286.1"/>
    </source>
</evidence>
<evidence type="ECO:0000256" key="6">
    <source>
        <dbReference type="ARBA" id="ARBA00023136"/>
    </source>
</evidence>
<feature type="transmembrane region" description="Helical" evidence="7">
    <location>
        <begin position="231"/>
        <end position="249"/>
    </location>
</feature>
<accession>A0A2T6AZQ1</accession>
<dbReference type="Pfam" id="PF03601">
    <property type="entry name" value="Cons_hypoth698"/>
    <property type="match status" value="1"/>
</dbReference>
<feature type="transmembrane region" description="Helical" evidence="7">
    <location>
        <begin position="107"/>
        <end position="126"/>
    </location>
</feature>
<feature type="transmembrane region" description="Helical" evidence="7">
    <location>
        <begin position="43"/>
        <end position="62"/>
    </location>
</feature>
<evidence type="ECO:0000256" key="2">
    <source>
        <dbReference type="ARBA" id="ARBA00007977"/>
    </source>
</evidence>
<dbReference type="EMBL" id="QBKN01000007">
    <property type="protein sequence ID" value="PTX49286.1"/>
    <property type="molecule type" value="Genomic_DNA"/>
</dbReference>
<dbReference type="Proteomes" id="UP000244069">
    <property type="component" value="Unassembled WGS sequence"/>
</dbReference>
<feature type="transmembrane region" description="Helical" evidence="7">
    <location>
        <begin position="165"/>
        <end position="187"/>
    </location>
</feature>